<dbReference type="InterPro" id="IPR005532">
    <property type="entry name" value="SUMF_dom"/>
</dbReference>
<dbReference type="InterPro" id="IPR051043">
    <property type="entry name" value="Sulfatase_Mod_Factor_Kinase"/>
</dbReference>
<proteinExistence type="predicted"/>
<dbReference type="AlphaFoldDB" id="A0A1I2JJS9"/>
<dbReference type="Pfam" id="PF03781">
    <property type="entry name" value="FGE-sulfatase"/>
    <property type="match status" value="1"/>
</dbReference>
<dbReference type="InterPro" id="IPR016187">
    <property type="entry name" value="CTDL_fold"/>
</dbReference>
<organism evidence="3 4">
    <name type="scientific">Thermoflexibacter ruber</name>
    <dbReference type="NCBI Taxonomy" id="1003"/>
    <lineage>
        <taxon>Bacteria</taxon>
        <taxon>Pseudomonadati</taxon>
        <taxon>Bacteroidota</taxon>
        <taxon>Cytophagia</taxon>
        <taxon>Cytophagales</taxon>
        <taxon>Thermoflexibacteraceae</taxon>
        <taxon>Thermoflexibacter</taxon>
    </lineage>
</organism>
<sequence length="341" mass="39398">MNRNLLFTIILLYVSQTILYAQKKAEKNKSAKDNTVLEPYRELVPGTKDIFLEMIPIPAGEFFMGSPENEPNRKEDEGKPQKVKVDAFWMGKVEITWNQYEPFMSKDMREEALNKDKLVNGKTLVDAVSYPSPPYVDMSFGMGKDGYPAINMTQYAALMYCKWLTMKTGHFYRLPTEAEWEYACRAGSTTAYHFGNDPKQLDEYAWYYENSSGGYKKVGQKKPNAWGLYDMHGNVCEWTLDQYVPDAYQTPKERKASDYIPVTTLYPIAVKGGSWDDDPDQLRSAARRGSQPSWKQRDPQIPKSKWWFTDASFCGFRVVRPAIQPSKEEIEKYFRTPPDDL</sequence>
<dbReference type="PANTHER" id="PTHR23150:SF19">
    <property type="entry name" value="FORMYLGLYCINE-GENERATING ENZYME"/>
    <property type="match status" value="1"/>
</dbReference>
<evidence type="ECO:0000313" key="3">
    <source>
        <dbReference type="EMBL" id="SFF53417.1"/>
    </source>
</evidence>
<reference evidence="3 4" key="1">
    <citation type="submission" date="2016-10" db="EMBL/GenBank/DDBJ databases">
        <authorList>
            <person name="de Groot N.N."/>
        </authorList>
    </citation>
    <scope>NUCLEOTIDE SEQUENCE [LARGE SCALE GENOMIC DNA]</scope>
    <source>
        <strain>GEY</strain>
        <strain evidence="4">DSM 9560</strain>
    </source>
</reference>
<dbReference type="RefSeq" id="WP_091549186.1">
    <property type="nucleotide sequence ID" value="NZ_FONY01000050.1"/>
</dbReference>
<dbReference type="STRING" id="1003.SAMN04488541_105022"/>
<dbReference type="PANTHER" id="PTHR23150">
    <property type="entry name" value="SULFATASE MODIFYING FACTOR 1, 2"/>
    <property type="match status" value="1"/>
</dbReference>
<protein>
    <submittedName>
        <fullName evidence="3">Formylglycine-generating enzyme, required for sulfatase activity, contains SUMF1/FGE domain</fullName>
    </submittedName>
</protein>
<dbReference type="EMBL" id="FONY01000050">
    <property type="protein sequence ID" value="SFF53417.1"/>
    <property type="molecule type" value="Genomic_DNA"/>
</dbReference>
<accession>A0A1I2JJS9</accession>
<dbReference type="Gene3D" id="3.90.1580.10">
    <property type="entry name" value="paralog of FGE (formylglycine-generating enzyme)"/>
    <property type="match status" value="1"/>
</dbReference>
<feature type="region of interest" description="Disordered" evidence="1">
    <location>
        <begin position="276"/>
        <end position="300"/>
    </location>
</feature>
<evidence type="ECO:0000313" key="4">
    <source>
        <dbReference type="Proteomes" id="UP000199513"/>
    </source>
</evidence>
<dbReference type="SUPFAM" id="SSF56436">
    <property type="entry name" value="C-type lectin-like"/>
    <property type="match status" value="1"/>
</dbReference>
<keyword evidence="4" id="KW-1185">Reference proteome</keyword>
<feature type="domain" description="Sulfatase-modifying factor enzyme-like" evidence="2">
    <location>
        <begin position="53"/>
        <end position="295"/>
    </location>
</feature>
<evidence type="ECO:0000259" key="2">
    <source>
        <dbReference type="Pfam" id="PF03781"/>
    </source>
</evidence>
<dbReference type="OrthoDB" id="1491336at2"/>
<dbReference type="GO" id="GO:0120147">
    <property type="term" value="F:formylglycine-generating oxidase activity"/>
    <property type="evidence" value="ECO:0007669"/>
    <property type="project" value="TreeGrafter"/>
</dbReference>
<dbReference type="InterPro" id="IPR042095">
    <property type="entry name" value="SUMF_sf"/>
</dbReference>
<name>A0A1I2JJS9_9BACT</name>
<dbReference type="Proteomes" id="UP000199513">
    <property type="component" value="Unassembled WGS sequence"/>
</dbReference>
<gene>
    <name evidence="3" type="ORF">SAMN04488541_105022</name>
</gene>
<evidence type="ECO:0000256" key="1">
    <source>
        <dbReference type="SAM" id="MobiDB-lite"/>
    </source>
</evidence>